<dbReference type="Proteomes" id="UP000799291">
    <property type="component" value="Unassembled WGS sequence"/>
</dbReference>
<accession>A0A6G1JAN5</accession>
<reference evidence="3" key="1">
    <citation type="journal article" date="2020" name="Stud. Mycol.">
        <title>101 Dothideomycetes genomes: a test case for predicting lifestyles and emergence of pathogens.</title>
        <authorList>
            <person name="Haridas S."/>
            <person name="Albert R."/>
            <person name="Binder M."/>
            <person name="Bloem J."/>
            <person name="Labutti K."/>
            <person name="Salamov A."/>
            <person name="Andreopoulos B."/>
            <person name="Baker S."/>
            <person name="Barry K."/>
            <person name="Bills G."/>
            <person name="Bluhm B."/>
            <person name="Cannon C."/>
            <person name="Castanera R."/>
            <person name="Culley D."/>
            <person name="Daum C."/>
            <person name="Ezra D."/>
            <person name="Gonzalez J."/>
            <person name="Henrissat B."/>
            <person name="Kuo A."/>
            <person name="Liang C."/>
            <person name="Lipzen A."/>
            <person name="Lutzoni F."/>
            <person name="Magnuson J."/>
            <person name="Mondo S."/>
            <person name="Nolan M."/>
            <person name="Ohm R."/>
            <person name="Pangilinan J."/>
            <person name="Park H.-J."/>
            <person name="Ramirez L."/>
            <person name="Alfaro M."/>
            <person name="Sun H."/>
            <person name="Tritt A."/>
            <person name="Yoshinaga Y."/>
            <person name="Zwiers L.-H."/>
            <person name="Turgeon B."/>
            <person name="Goodwin S."/>
            <person name="Spatafora J."/>
            <person name="Crous P."/>
            <person name="Grigoriev I."/>
        </authorList>
    </citation>
    <scope>NUCLEOTIDE SEQUENCE</scope>
    <source>
        <strain evidence="3">CBS 122367</strain>
    </source>
</reference>
<dbReference type="PANTHER" id="PTHR37538:SF4">
    <property type="entry name" value="PITSLRE SERINE_THREONINE-PROTEIN KINASE CDC2L1"/>
    <property type="match status" value="1"/>
</dbReference>
<dbReference type="InterPro" id="IPR011333">
    <property type="entry name" value="SKP1/BTB/POZ_sf"/>
</dbReference>
<dbReference type="OrthoDB" id="3594103at2759"/>
<keyword evidence="4" id="KW-1185">Reference proteome</keyword>
<dbReference type="CDD" id="cd18186">
    <property type="entry name" value="BTB_POZ_ZBTB_KLHL-like"/>
    <property type="match status" value="1"/>
</dbReference>
<gene>
    <name evidence="3" type="ORF">K458DRAFT_414662</name>
</gene>
<name>A0A6G1JAN5_9PLEO</name>
<evidence type="ECO:0000259" key="2">
    <source>
        <dbReference type="PROSITE" id="PS50097"/>
    </source>
</evidence>
<evidence type="ECO:0000256" key="1">
    <source>
        <dbReference type="SAM" id="MobiDB-lite"/>
    </source>
</evidence>
<sequence>MSDRIGSISPSTPPATLVDDAPYQSIESVANGDGDLRVDANVKSPYTDTEIITLDVGPKQTRYRVHRAILAQSSELDAKPSLKLWGEKTHDTISLPELDEMTAHILVHYLYTGRYHTLDPRDEGSRPALSQYKLSACAYCAAIRYKLPELAELAKKLMLSLQEDLTIFDVLVVAREQAFPILPEGETWFSEYLEGAIHAAVTKDAELFTRPGFVDQIEGDRRYRQVVMKAIVNSYSQPSPAATPTREEKGKEQPISTLSPVVAVASSDADLNSLSTGETILDEITPTVETHVAPEPYTDELDWGSSKTFQSQRLGNQQSATSAAVAEVPAKIGHARVDSVVGDEVAVSGVNGTKEGVEDKAVANETSKLAEDKAAPVVVNGANEINADANGTAAKKSKKKKKKAASAAAAVTN</sequence>
<evidence type="ECO:0000313" key="3">
    <source>
        <dbReference type="EMBL" id="KAF2687596.1"/>
    </source>
</evidence>
<dbReference type="PROSITE" id="PS50097">
    <property type="entry name" value="BTB"/>
    <property type="match status" value="1"/>
</dbReference>
<dbReference type="Gene3D" id="3.30.710.10">
    <property type="entry name" value="Potassium Channel Kv1.1, Chain A"/>
    <property type="match status" value="1"/>
</dbReference>
<protein>
    <recommendedName>
        <fullName evidence="2">BTB domain-containing protein</fullName>
    </recommendedName>
</protein>
<evidence type="ECO:0000313" key="4">
    <source>
        <dbReference type="Proteomes" id="UP000799291"/>
    </source>
</evidence>
<feature type="region of interest" description="Disordered" evidence="1">
    <location>
        <begin position="390"/>
        <end position="413"/>
    </location>
</feature>
<feature type="compositionally biased region" description="Basic residues" evidence="1">
    <location>
        <begin position="395"/>
        <end position="404"/>
    </location>
</feature>
<dbReference type="InterPro" id="IPR000210">
    <property type="entry name" value="BTB/POZ_dom"/>
</dbReference>
<dbReference type="EMBL" id="MU005574">
    <property type="protein sequence ID" value="KAF2687596.1"/>
    <property type="molecule type" value="Genomic_DNA"/>
</dbReference>
<proteinExistence type="predicted"/>
<organism evidence="3 4">
    <name type="scientific">Lentithecium fluviatile CBS 122367</name>
    <dbReference type="NCBI Taxonomy" id="1168545"/>
    <lineage>
        <taxon>Eukaryota</taxon>
        <taxon>Fungi</taxon>
        <taxon>Dikarya</taxon>
        <taxon>Ascomycota</taxon>
        <taxon>Pezizomycotina</taxon>
        <taxon>Dothideomycetes</taxon>
        <taxon>Pleosporomycetidae</taxon>
        <taxon>Pleosporales</taxon>
        <taxon>Massarineae</taxon>
        <taxon>Lentitheciaceae</taxon>
        <taxon>Lentithecium</taxon>
    </lineage>
</organism>
<dbReference type="SUPFAM" id="SSF54695">
    <property type="entry name" value="POZ domain"/>
    <property type="match status" value="1"/>
</dbReference>
<dbReference type="PANTHER" id="PTHR37538">
    <property type="entry name" value="BTB DOMAIN-CONTAINING PROTEIN"/>
    <property type="match status" value="1"/>
</dbReference>
<feature type="domain" description="BTB" evidence="2">
    <location>
        <begin position="50"/>
        <end position="119"/>
    </location>
</feature>
<dbReference type="AlphaFoldDB" id="A0A6G1JAN5"/>